<dbReference type="OrthoDB" id="1629754at2"/>
<name>U5MV91_CLOSA</name>
<keyword evidence="2" id="KW-1185">Reference proteome</keyword>
<organism evidence="1 2">
    <name type="scientific">Clostridium saccharobutylicum DSM 13864</name>
    <dbReference type="NCBI Taxonomy" id="1345695"/>
    <lineage>
        <taxon>Bacteria</taxon>
        <taxon>Bacillati</taxon>
        <taxon>Bacillota</taxon>
        <taxon>Clostridia</taxon>
        <taxon>Eubacteriales</taxon>
        <taxon>Clostridiaceae</taxon>
        <taxon>Clostridium</taxon>
    </lineage>
</organism>
<protein>
    <recommendedName>
        <fullName evidence="3">Phage-like element pbsx protein XkdT</fullName>
    </recommendedName>
</protein>
<dbReference type="GeneID" id="55475865"/>
<evidence type="ECO:0000313" key="1">
    <source>
        <dbReference type="EMBL" id="AGX44500.1"/>
    </source>
</evidence>
<sequence length="205" mass="23983">MEYGTTKYGLVKYAEDILSSEELKKYFVDLTKYVPTFISEIPEMKAIYYVQGTEIGSLLYYSQDVLKQFFIDTATWGLIYLEEEYGIETNLAMSYEQRREVIKAKKRGQGTTTKQMIKNVAEAFSGGEVNIIEDNHSYSFTVQFIGVKGIPKNMQAFKNMLEDIKPAHLSYNFKYTYTVWNFLNEKNLNWNNAKTETWNELKVYE</sequence>
<evidence type="ECO:0008006" key="3">
    <source>
        <dbReference type="Google" id="ProtNLM"/>
    </source>
</evidence>
<dbReference type="eggNOG" id="COG3778">
    <property type="taxonomic scope" value="Bacteria"/>
</dbReference>
<gene>
    <name evidence="1" type="ORF">CLSA_c35390</name>
</gene>
<dbReference type="RefSeq" id="WP_022747851.1">
    <property type="nucleotide sequence ID" value="NC_022571.1"/>
</dbReference>
<dbReference type="AlphaFoldDB" id="U5MV91"/>
<evidence type="ECO:0000313" key="2">
    <source>
        <dbReference type="Proteomes" id="UP000017118"/>
    </source>
</evidence>
<dbReference type="InterPro" id="IPR018755">
    <property type="entry name" value="Phage_Mu_Gp48"/>
</dbReference>
<reference evidence="1 2" key="1">
    <citation type="journal article" date="2013" name="Genome Announc.">
        <title>Complete Genome Sequence of the Solvent Producer Clostridium saccharobutylicum NCP262 (DSM 13864).</title>
        <authorList>
            <person name="Poehlein A."/>
            <person name="Hartwich K."/>
            <person name="Krabben P."/>
            <person name="Ehrenreich A."/>
            <person name="Liebl W."/>
            <person name="Durre P."/>
            <person name="Gottschalk G."/>
            <person name="Daniel R."/>
        </authorList>
    </citation>
    <scope>NUCLEOTIDE SEQUENCE [LARGE SCALE GENOMIC DNA]</scope>
    <source>
        <strain evidence="1">DSM 13864</strain>
    </source>
</reference>
<dbReference type="Pfam" id="PF10076">
    <property type="entry name" value="Phage_Mu_Gp48"/>
    <property type="match status" value="1"/>
</dbReference>
<accession>U5MV91</accession>
<dbReference type="KEGG" id="csb:CLSA_c35390"/>
<dbReference type="HOGENOM" id="CLU_089645_2_0_9"/>
<dbReference type="EMBL" id="CP006721">
    <property type="protein sequence ID" value="AGX44500.1"/>
    <property type="molecule type" value="Genomic_DNA"/>
</dbReference>
<dbReference type="PATRIC" id="fig|1345695.10.peg.3018"/>
<dbReference type="Proteomes" id="UP000017118">
    <property type="component" value="Chromosome"/>
</dbReference>
<proteinExistence type="predicted"/>